<gene>
    <name evidence="3" type="primary">LOC106022121</name>
</gene>
<feature type="compositionally biased region" description="Pro residues" evidence="1">
    <location>
        <begin position="1"/>
        <end position="12"/>
    </location>
</feature>
<sequence>MTPGVQAPPPPGGASHRSRGDTLARDRPTLSCHRAPAGPRCPLASPPPSPERDWNSQGCSPGSRLPSRPRPQARAHAASSPWRLSSLLALWFLRRGLAARSSAPSPPRPVPPAVIADVQDLGSRGRGCSHDRGGARGGARGGEGGGGAREGGGAAERRAAAARRLPARVRPDVKRPDGRTPRVPGHRKGEGGTGRRSRKERGPPGGAGRRNTGHRKGEGGNKRRRQRGRRPSRRGVKAREAVERSHGRGGVLGRKCVLKPEGRGCGPDRDRLIGPGCLKRRSHEQGRVADDGGRRPAAACAACLVGGAAHQSPRRQARLTQGQLPGPDGWVAPTPPTGPPWAAERRSGRVDVQPRDSPPLMEQPSLPTGEDPDSLPWCPVSPPVQRPPNVHLLGGGTPGRTWLWPAGIH</sequence>
<dbReference type="RefSeq" id="XP_040586959.1">
    <property type="nucleotide sequence ID" value="XM_040731025.1"/>
</dbReference>
<proteinExistence type="predicted"/>
<feature type="compositionally biased region" description="Gly residues" evidence="1">
    <location>
        <begin position="135"/>
        <end position="154"/>
    </location>
</feature>
<dbReference type="Proteomes" id="UP000886700">
    <property type="component" value="Unplaced"/>
</dbReference>
<feature type="region of interest" description="Disordered" evidence="1">
    <location>
        <begin position="307"/>
        <end position="409"/>
    </location>
</feature>
<evidence type="ECO:0000256" key="1">
    <source>
        <dbReference type="SAM" id="MobiDB-lite"/>
    </source>
</evidence>
<evidence type="ECO:0000313" key="3">
    <source>
        <dbReference type="RefSeq" id="XP_040586959.1"/>
    </source>
</evidence>
<protein>
    <submittedName>
        <fullName evidence="3">Translation initiation factor IF-2-like</fullName>
    </submittedName>
</protein>
<feature type="compositionally biased region" description="Basic and acidic residues" evidence="1">
    <location>
        <begin position="18"/>
        <end position="28"/>
    </location>
</feature>
<evidence type="ECO:0000313" key="2">
    <source>
        <dbReference type="Proteomes" id="UP000886700"/>
    </source>
</evidence>
<feature type="compositionally biased region" description="Basic residues" evidence="1">
    <location>
        <begin position="222"/>
        <end position="236"/>
    </location>
</feature>
<feature type="compositionally biased region" description="Basic and acidic residues" evidence="1">
    <location>
        <begin position="237"/>
        <end position="246"/>
    </location>
</feature>
<name>A0ABM2W7L2_MESAU</name>
<feature type="compositionally biased region" description="Basic and acidic residues" evidence="1">
    <location>
        <begin position="343"/>
        <end position="354"/>
    </location>
</feature>
<feature type="region of interest" description="Disordered" evidence="1">
    <location>
        <begin position="1"/>
        <end position="80"/>
    </location>
</feature>
<accession>A0ABM2W7L2</accession>
<reference evidence="3" key="1">
    <citation type="submission" date="2025-08" db="UniProtKB">
        <authorList>
            <consortium name="RefSeq"/>
        </authorList>
    </citation>
    <scope>IDENTIFICATION</scope>
    <source>
        <tissue evidence="3">Liver</tissue>
    </source>
</reference>
<feature type="region of interest" description="Disordered" evidence="1">
    <location>
        <begin position="99"/>
        <end position="277"/>
    </location>
</feature>
<dbReference type="GeneID" id="106022121"/>
<keyword evidence="2" id="KW-1185">Reference proteome</keyword>
<feature type="compositionally biased region" description="Basic and acidic residues" evidence="1">
    <location>
        <begin position="169"/>
        <end position="180"/>
    </location>
</feature>
<feature type="compositionally biased region" description="Basic and acidic residues" evidence="1">
    <location>
        <begin position="258"/>
        <end position="272"/>
    </location>
</feature>
<organism evidence="2 3">
    <name type="scientific">Mesocricetus auratus</name>
    <name type="common">Golden hamster</name>
    <dbReference type="NCBI Taxonomy" id="10036"/>
    <lineage>
        <taxon>Eukaryota</taxon>
        <taxon>Metazoa</taxon>
        <taxon>Chordata</taxon>
        <taxon>Craniata</taxon>
        <taxon>Vertebrata</taxon>
        <taxon>Euteleostomi</taxon>
        <taxon>Mammalia</taxon>
        <taxon>Eutheria</taxon>
        <taxon>Euarchontoglires</taxon>
        <taxon>Glires</taxon>
        <taxon>Rodentia</taxon>
        <taxon>Myomorpha</taxon>
        <taxon>Muroidea</taxon>
        <taxon>Cricetidae</taxon>
        <taxon>Cricetinae</taxon>
        <taxon>Mesocricetus</taxon>
    </lineage>
</organism>